<proteinExistence type="predicted"/>
<dbReference type="PANTHER" id="PTHR40202:SF1">
    <property type="entry name" value="HD DOMAIN-CONTAINING PROTEIN"/>
    <property type="match status" value="1"/>
</dbReference>
<dbReference type="EMBL" id="NOXT01000103">
    <property type="protein sequence ID" value="OYQ30002.1"/>
    <property type="molecule type" value="Genomic_DNA"/>
</dbReference>
<dbReference type="InterPro" id="IPR003607">
    <property type="entry name" value="HD/PDEase_dom"/>
</dbReference>
<sequence>MFTTMLEGTKADWMHIAAEHMKHQQSTAATQIIDSLKRLEAIEVGFGANQLVHSLMTATLARRDGASDEEVVAALCHDLGKLFSIPNHGAIAGEMLKPYVSDEIYHAIVHHQDFQGRYYYEHLGKDPNAREKFRGQPWFEMAEKIVDRWDAPAFDPAFDIDPLESFEPEIRRVFAAPKRGI</sequence>
<dbReference type="RefSeq" id="WP_094473441.1">
    <property type="nucleotide sequence ID" value="NZ_NOXT01000103.1"/>
</dbReference>
<dbReference type="Pfam" id="PF01966">
    <property type="entry name" value="HD"/>
    <property type="match status" value="1"/>
</dbReference>
<keyword evidence="3" id="KW-1185">Reference proteome</keyword>
<dbReference type="InterPro" id="IPR052567">
    <property type="entry name" value="OP_Dioxygenase"/>
</dbReference>
<evidence type="ECO:0000313" key="3">
    <source>
        <dbReference type="Proteomes" id="UP000216991"/>
    </source>
</evidence>
<reference evidence="2 3" key="1">
    <citation type="submission" date="2017-07" db="EMBL/GenBank/DDBJ databases">
        <title>Sandarakinorhabdus cyanobacteriorum sp. nov., a novel bacterium isolated from cyanobacterial aggregates in a eutrophic lake.</title>
        <authorList>
            <person name="Cai H."/>
        </authorList>
    </citation>
    <scope>NUCLEOTIDE SEQUENCE [LARGE SCALE GENOMIC DNA]</scope>
    <source>
        <strain evidence="2 3">TH057</strain>
    </source>
</reference>
<feature type="domain" description="HD" evidence="1">
    <location>
        <begin position="53"/>
        <end position="118"/>
    </location>
</feature>
<organism evidence="2 3">
    <name type="scientific">Sandarakinorhabdus cyanobacteriorum</name>
    <dbReference type="NCBI Taxonomy" id="1981098"/>
    <lineage>
        <taxon>Bacteria</taxon>
        <taxon>Pseudomonadati</taxon>
        <taxon>Pseudomonadota</taxon>
        <taxon>Alphaproteobacteria</taxon>
        <taxon>Sphingomonadales</taxon>
        <taxon>Sphingosinicellaceae</taxon>
        <taxon>Sandarakinorhabdus</taxon>
    </lineage>
</organism>
<dbReference type="Proteomes" id="UP000216991">
    <property type="component" value="Unassembled WGS sequence"/>
</dbReference>
<name>A0A255YL56_9SPHN</name>
<keyword evidence="2" id="KW-0378">Hydrolase</keyword>
<dbReference type="GO" id="GO:0016787">
    <property type="term" value="F:hydrolase activity"/>
    <property type="evidence" value="ECO:0007669"/>
    <property type="project" value="UniProtKB-KW"/>
</dbReference>
<evidence type="ECO:0000313" key="2">
    <source>
        <dbReference type="EMBL" id="OYQ30002.1"/>
    </source>
</evidence>
<dbReference type="CDD" id="cd00077">
    <property type="entry name" value="HDc"/>
    <property type="match status" value="1"/>
</dbReference>
<dbReference type="InterPro" id="IPR006674">
    <property type="entry name" value="HD_domain"/>
</dbReference>
<comment type="caution">
    <text evidence="2">The sequence shown here is derived from an EMBL/GenBank/DDBJ whole genome shotgun (WGS) entry which is preliminary data.</text>
</comment>
<evidence type="ECO:0000259" key="1">
    <source>
        <dbReference type="Pfam" id="PF01966"/>
    </source>
</evidence>
<dbReference type="PANTHER" id="PTHR40202">
    <property type="match status" value="1"/>
</dbReference>
<dbReference type="SUPFAM" id="SSF109604">
    <property type="entry name" value="HD-domain/PDEase-like"/>
    <property type="match status" value="1"/>
</dbReference>
<protein>
    <submittedName>
        <fullName evidence="2">Metal-dependent phosphohydrolase</fullName>
    </submittedName>
</protein>
<dbReference type="AlphaFoldDB" id="A0A255YL56"/>
<gene>
    <name evidence="2" type="ORF">CHU93_07285</name>
</gene>
<accession>A0A255YL56</accession>
<dbReference type="OrthoDB" id="9802857at2"/>
<dbReference type="Gene3D" id="1.10.3210.10">
    <property type="entry name" value="Hypothetical protein af1432"/>
    <property type="match status" value="1"/>
</dbReference>